<accession>A0ABP8ZYG2</accession>
<name>A0ABP8ZYG2_9FLAO</name>
<proteinExistence type="predicted"/>
<dbReference type="EMBL" id="BAABIP010000015">
    <property type="protein sequence ID" value="GAA4768591.1"/>
    <property type="molecule type" value="Genomic_DNA"/>
</dbReference>
<sequence length="50" mass="5902">MNKNSDAHIIKKAKASCLKKVKLNRNFLRLIKNDLLQRYKNTKAISFQKK</sequence>
<comment type="caution">
    <text evidence="1">The sequence shown here is derived from an EMBL/GenBank/DDBJ whole genome shotgun (WGS) entry which is preliminary data.</text>
</comment>
<protein>
    <submittedName>
        <fullName evidence="1">Uncharacterized protein</fullName>
    </submittedName>
</protein>
<evidence type="ECO:0000313" key="1">
    <source>
        <dbReference type="EMBL" id="GAA4768591.1"/>
    </source>
</evidence>
<dbReference type="Proteomes" id="UP001500141">
    <property type="component" value="Unassembled WGS sequence"/>
</dbReference>
<gene>
    <name evidence="1" type="ORF">GCM10023230_18160</name>
</gene>
<reference evidence="2" key="1">
    <citation type="journal article" date="2019" name="Int. J. Syst. Evol. Microbiol.">
        <title>The Global Catalogue of Microorganisms (GCM) 10K type strain sequencing project: providing services to taxonomists for standard genome sequencing and annotation.</title>
        <authorList>
            <consortium name="The Broad Institute Genomics Platform"/>
            <consortium name="The Broad Institute Genome Sequencing Center for Infectious Disease"/>
            <person name="Wu L."/>
            <person name="Ma J."/>
        </authorList>
    </citation>
    <scope>NUCLEOTIDE SEQUENCE [LARGE SCALE GENOMIC DNA]</scope>
    <source>
        <strain evidence="2">JCM 18198</strain>
    </source>
</reference>
<evidence type="ECO:0000313" key="2">
    <source>
        <dbReference type="Proteomes" id="UP001500141"/>
    </source>
</evidence>
<organism evidence="1 2">
    <name type="scientific">Flavobacterium hankyongi</name>
    <dbReference type="NCBI Taxonomy" id="1176532"/>
    <lineage>
        <taxon>Bacteria</taxon>
        <taxon>Pseudomonadati</taxon>
        <taxon>Bacteroidota</taxon>
        <taxon>Flavobacteriia</taxon>
        <taxon>Flavobacteriales</taxon>
        <taxon>Flavobacteriaceae</taxon>
        <taxon>Flavobacterium</taxon>
    </lineage>
</organism>
<keyword evidence="2" id="KW-1185">Reference proteome</keyword>